<dbReference type="EMBL" id="JAIWYP010000014">
    <property type="protein sequence ID" value="KAH3709499.1"/>
    <property type="molecule type" value="Genomic_DNA"/>
</dbReference>
<comment type="caution">
    <text evidence="1">The sequence shown here is derived from an EMBL/GenBank/DDBJ whole genome shotgun (WGS) entry which is preliminary data.</text>
</comment>
<dbReference type="Proteomes" id="UP000828390">
    <property type="component" value="Unassembled WGS sequence"/>
</dbReference>
<gene>
    <name evidence="1" type="ORF">DPMN_068962</name>
</gene>
<evidence type="ECO:0000313" key="1">
    <source>
        <dbReference type="EMBL" id="KAH3709499.1"/>
    </source>
</evidence>
<reference evidence="1" key="1">
    <citation type="journal article" date="2019" name="bioRxiv">
        <title>The Genome of the Zebra Mussel, Dreissena polymorpha: A Resource for Invasive Species Research.</title>
        <authorList>
            <person name="McCartney M.A."/>
            <person name="Auch B."/>
            <person name="Kono T."/>
            <person name="Mallez S."/>
            <person name="Zhang Y."/>
            <person name="Obille A."/>
            <person name="Becker A."/>
            <person name="Abrahante J.E."/>
            <person name="Garbe J."/>
            <person name="Badalamenti J.P."/>
            <person name="Herman A."/>
            <person name="Mangelson H."/>
            <person name="Liachko I."/>
            <person name="Sullivan S."/>
            <person name="Sone E.D."/>
            <person name="Koren S."/>
            <person name="Silverstein K.A.T."/>
            <person name="Beckman K.B."/>
            <person name="Gohl D.M."/>
        </authorList>
    </citation>
    <scope>NUCLEOTIDE SEQUENCE</scope>
    <source>
        <strain evidence="1">Duluth1</strain>
        <tissue evidence="1">Whole animal</tissue>
    </source>
</reference>
<accession>A0A9D3Z3E3</accession>
<sequence length="183" mass="21345">MACSSSQDFKLSCKDGHSVLSLNNEMGKEENNMTEGVEFSSPPQLDISTSASVMMMRSYFDFLYAKALCEVKTMTVRKNCYGCQTNHPSQKEHDCLMICDDEEYQLEFYFEDMLKEVDENAIIRSWEEMMAISNITPEMVFLHKRVIESKDFLAIMKTDQWKAKMKKMVLTITQIEDRLFRCN</sequence>
<proteinExistence type="predicted"/>
<name>A0A9D3Z3E3_DREPO</name>
<dbReference type="AlphaFoldDB" id="A0A9D3Z3E3"/>
<keyword evidence="2" id="KW-1185">Reference proteome</keyword>
<reference evidence="1" key="2">
    <citation type="submission" date="2020-11" db="EMBL/GenBank/DDBJ databases">
        <authorList>
            <person name="McCartney M.A."/>
            <person name="Auch B."/>
            <person name="Kono T."/>
            <person name="Mallez S."/>
            <person name="Becker A."/>
            <person name="Gohl D.M."/>
            <person name="Silverstein K.A.T."/>
            <person name="Koren S."/>
            <person name="Bechman K.B."/>
            <person name="Herman A."/>
            <person name="Abrahante J.E."/>
            <person name="Garbe J."/>
        </authorList>
    </citation>
    <scope>NUCLEOTIDE SEQUENCE</scope>
    <source>
        <strain evidence="1">Duluth1</strain>
        <tissue evidence="1">Whole animal</tissue>
    </source>
</reference>
<protein>
    <submittedName>
        <fullName evidence="1">Uncharacterized protein</fullName>
    </submittedName>
</protein>
<organism evidence="1 2">
    <name type="scientific">Dreissena polymorpha</name>
    <name type="common">Zebra mussel</name>
    <name type="synonym">Mytilus polymorpha</name>
    <dbReference type="NCBI Taxonomy" id="45954"/>
    <lineage>
        <taxon>Eukaryota</taxon>
        <taxon>Metazoa</taxon>
        <taxon>Spiralia</taxon>
        <taxon>Lophotrochozoa</taxon>
        <taxon>Mollusca</taxon>
        <taxon>Bivalvia</taxon>
        <taxon>Autobranchia</taxon>
        <taxon>Heteroconchia</taxon>
        <taxon>Euheterodonta</taxon>
        <taxon>Imparidentia</taxon>
        <taxon>Neoheterodontei</taxon>
        <taxon>Myida</taxon>
        <taxon>Dreissenoidea</taxon>
        <taxon>Dreissenidae</taxon>
        <taxon>Dreissena</taxon>
    </lineage>
</organism>
<evidence type="ECO:0000313" key="2">
    <source>
        <dbReference type="Proteomes" id="UP000828390"/>
    </source>
</evidence>